<organism evidence="1 2">
    <name type="scientific">Aminithiophilus ramosus</name>
    <dbReference type="NCBI Taxonomy" id="3029084"/>
    <lineage>
        <taxon>Bacteria</taxon>
        <taxon>Thermotogati</taxon>
        <taxon>Synergistota</taxon>
        <taxon>Synergistia</taxon>
        <taxon>Synergistales</taxon>
        <taxon>Aminithiophilaceae</taxon>
        <taxon>Aminithiophilus</taxon>
    </lineage>
</organism>
<dbReference type="PANTHER" id="PTHR43808:SF27">
    <property type="entry name" value="PROTEIN ROCB"/>
    <property type="match status" value="1"/>
</dbReference>
<sequence>MERREKILELLFDLCRIPSVSPDAEGELAVVNLLRDRLAREPYFADSGGDLRLLDLENDPLERKALWALVRAEPPTEATILLMGHIDVVAPEPLADLQRLAFDPRAYTEALKEIVLPRKIDDDLRSGQWLFGRGVADMKGGVAVETILLAEASHRPATLPCNVALLVVPDEETSSLGMTGSLPHLVRLQEEGLRFLGCIDAEPTVTTGEGEEASIHLGSIGKINPFFLCLGRRAHVGEYYEGLSGALIGSHLNTILDGNADLTDRLDGVAYPGYASIWQRDLRPDYGATLADRQGLLYSRLTVDGLPSDLMEELTAAALEAQRRALSQIDASARSFSFHRPRPVTPPAGEPRVVRYETLLDQASAAGVDVTSLTETVLEKRKSEDPRLAALEIASALLDASGERGPLIVVGFLFPYYPHRINGGRSEGDRRMAAVAQAVAEAARSRFGRHLGLRPLFEGVSDLSYCGFSADRAELDLLARNVPGWGRLYRFPLEALASLDIPILNVGPLGRDAHKSTERVHLPYLLDELPSLLEVAMAEAAAFR</sequence>
<dbReference type="InterPro" id="IPR050072">
    <property type="entry name" value="Peptidase_M20A"/>
</dbReference>
<accession>A0A9Q7AC83</accession>
<evidence type="ECO:0000313" key="1">
    <source>
        <dbReference type="EMBL" id="QTX32268.1"/>
    </source>
</evidence>
<protein>
    <submittedName>
        <fullName evidence="1">M20/M25/M40 family metallo-hydrolase</fullName>
    </submittedName>
</protein>
<dbReference type="PIRSF" id="PIRSF010386">
    <property type="entry name" value="RocB"/>
    <property type="match status" value="1"/>
</dbReference>
<dbReference type="EMBL" id="CP072943">
    <property type="protein sequence ID" value="QTX32268.1"/>
    <property type="molecule type" value="Genomic_DNA"/>
</dbReference>
<dbReference type="InterPro" id="IPR012166">
    <property type="entry name" value="Uncharacterised_RocB"/>
</dbReference>
<evidence type="ECO:0000313" key="2">
    <source>
        <dbReference type="Proteomes" id="UP000671879"/>
    </source>
</evidence>
<dbReference type="RefSeq" id="WP_274373491.1">
    <property type="nucleotide sequence ID" value="NZ_CP072943.1"/>
</dbReference>
<dbReference type="AlphaFoldDB" id="A0A9Q7AC83"/>
<name>A0A9Q7AC83_9BACT</name>
<dbReference type="KEGG" id="aram:KAR29_13350"/>
<dbReference type="GO" id="GO:0016787">
    <property type="term" value="F:hydrolase activity"/>
    <property type="evidence" value="ECO:0007669"/>
    <property type="project" value="InterPro"/>
</dbReference>
<dbReference type="Gene3D" id="3.40.630.10">
    <property type="entry name" value="Zn peptidases"/>
    <property type="match status" value="1"/>
</dbReference>
<dbReference type="Pfam" id="PF01546">
    <property type="entry name" value="Peptidase_M20"/>
    <property type="match status" value="1"/>
</dbReference>
<dbReference type="InterPro" id="IPR002933">
    <property type="entry name" value="Peptidase_M20"/>
</dbReference>
<proteinExistence type="predicted"/>
<dbReference type="Proteomes" id="UP000671879">
    <property type="component" value="Chromosome"/>
</dbReference>
<keyword evidence="2" id="KW-1185">Reference proteome</keyword>
<gene>
    <name evidence="1" type="ORF">KAR29_13350</name>
</gene>
<dbReference type="SUPFAM" id="SSF53187">
    <property type="entry name" value="Zn-dependent exopeptidases"/>
    <property type="match status" value="1"/>
</dbReference>
<reference evidence="2" key="1">
    <citation type="submission" date="2021-04" db="EMBL/GenBank/DDBJ databases">
        <title>A novel Synergistetes isolate from a pyrite-forming mixed culture.</title>
        <authorList>
            <person name="Bunk B."/>
            <person name="Sproer C."/>
            <person name="Spring S."/>
            <person name="Pester M."/>
        </authorList>
    </citation>
    <scope>NUCLEOTIDE SEQUENCE [LARGE SCALE GENOMIC DNA]</scope>
    <source>
        <strain evidence="2">J.5.4.2-T.3.5.2</strain>
    </source>
</reference>
<dbReference type="PANTHER" id="PTHR43808">
    <property type="entry name" value="ACETYLORNITHINE DEACETYLASE"/>
    <property type="match status" value="1"/>
</dbReference>